<organism evidence="2 3">
    <name type="scientific">Cymbomonas tetramitiformis</name>
    <dbReference type="NCBI Taxonomy" id="36881"/>
    <lineage>
        <taxon>Eukaryota</taxon>
        <taxon>Viridiplantae</taxon>
        <taxon>Chlorophyta</taxon>
        <taxon>Pyramimonadophyceae</taxon>
        <taxon>Pyramimonadales</taxon>
        <taxon>Pyramimonadaceae</taxon>
        <taxon>Cymbomonas</taxon>
    </lineage>
</organism>
<protein>
    <submittedName>
        <fullName evidence="2">Uncharacterized protein</fullName>
    </submittedName>
</protein>
<gene>
    <name evidence="2" type="ORF">CYMTET_28305</name>
</gene>
<evidence type="ECO:0000313" key="2">
    <source>
        <dbReference type="EMBL" id="KAK3262870.1"/>
    </source>
</evidence>
<accession>A0AAE0FND7</accession>
<dbReference type="Proteomes" id="UP001190700">
    <property type="component" value="Unassembled WGS sequence"/>
</dbReference>
<keyword evidence="3" id="KW-1185">Reference proteome</keyword>
<reference evidence="2 3" key="1">
    <citation type="journal article" date="2015" name="Genome Biol. Evol.">
        <title>Comparative Genomics of a Bacterivorous Green Alga Reveals Evolutionary Causalities and Consequences of Phago-Mixotrophic Mode of Nutrition.</title>
        <authorList>
            <person name="Burns J.A."/>
            <person name="Paasch A."/>
            <person name="Narechania A."/>
            <person name="Kim E."/>
        </authorList>
    </citation>
    <scope>NUCLEOTIDE SEQUENCE [LARGE SCALE GENOMIC DNA]</scope>
    <source>
        <strain evidence="2 3">PLY_AMNH</strain>
    </source>
</reference>
<dbReference type="AlphaFoldDB" id="A0AAE0FND7"/>
<evidence type="ECO:0000256" key="1">
    <source>
        <dbReference type="SAM" id="MobiDB-lite"/>
    </source>
</evidence>
<proteinExistence type="predicted"/>
<feature type="region of interest" description="Disordered" evidence="1">
    <location>
        <begin position="101"/>
        <end position="140"/>
    </location>
</feature>
<sequence length="815" mass="91225">MRPLTHAEGLVMLVQGGRTKGLLPTESLMIIARDAFKTKSSVRSALRRYRGSHDCGGRALPAEKEEVETCTQWIRKAGGQVDTRGRVRKAPCFARAALRMHEEEHDSDEGGNDEPASPPLLASGSHEAQEDSDDGGADTLPTQLRFDLAQLRVDDDDSDNEMDENRQLLLQAFESQVEEASVMNSILTEALKKDAWTVDEEALHDGDMWQEADDTALLQDIIEEEDDGLEWLPDIDPCAHLELTEPLIDGDTGEDAIKLGEAVCYLMELRISQAWSQASFDRFLQVRQHDKYHANLWMTKGPRQKEKNPLVLWSLFEEEMLQLMHGREDACNPFVVYDAFLKRSYTLKVVLGVVYADTLNGWKTDSGKTEVYADDAELMLSKRQHQELAFLKLLVGKMGSNTHPWLSLPKELLDIIQSRAKDIQPPHDVIRPYHDVVKYFGMYTMEDFMNFVVYYSPLVFGKDLLTWNIQMEDAWQHLRRAVLHYVRGSVAAGEACCEADVMQAREAAKANLWEHAKIMELTGPAKMMTFNMRLAAVHLYRQEAYMGEVGAAMELWVERAIQRAKGIVKACGIKHSPVEAIMNALCEKQALQEYNRKYPGRRDMHKLAVALHALPRTSVERGNNALRDPGADDETVACYFMGAGKWVVRGAKVAHSLKSGGVFQKLLKFVAMHTKAPTGWALDVDMNPQYDAEFGKDSSPDAHSDGETPLAFATAVFVRMSLGGEVYTSAMYTRAVKRVSYHVSLLDHASGDLPTGLDVPSSERPYAKVLAYYLVTIPGTDKPICHLARMLAYHDSIIIPTCEAGKGSAQLLTEC</sequence>
<comment type="caution">
    <text evidence="2">The sequence shown here is derived from an EMBL/GenBank/DDBJ whole genome shotgun (WGS) entry which is preliminary data.</text>
</comment>
<dbReference type="EMBL" id="LGRX02015903">
    <property type="protein sequence ID" value="KAK3262870.1"/>
    <property type="molecule type" value="Genomic_DNA"/>
</dbReference>
<name>A0AAE0FND7_9CHLO</name>
<evidence type="ECO:0000313" key="3">
    <source>
        <dbReference type="Proteomes" id="UP001190700"/>
    </source>
</evidence>